<reference evidence="1" key="1">
    <citation type="journal article" date="2021" name="Sci. Adv.">
        <title>The American lobster genome reveals insights on longevity, neural, and immune adaptations.</title>
        <authorList>
            <person name="Polinski J.M."/>
            <person name="Zimin A.V."/>
            <person name="Clark K.F."/>
            <person name="Kohn A.B."/>
            <person name="Sadowski N."/>
            <person name="Timp W."/>
            <person name="Ptitsyn A."/>
            <person name="Khanna P."/>
            <person name="Romanova D.Y."/>
            <person name="Williams P."/>
            <person name="Greenwood S.J."/>
            <person name="Moroz L.L."/>
            <person name="Walt D.R."/>
            <person name="Bodnar A.G."/>
        </authorList>
    </citation>
    <scope>NUCLEOTIDE SEQUENCE</scope>
    <source>
        <strain evidence="1">GMGI-L3</strain>
    </source>
</reference>
<comment type="caution">
    <text evidence="1">The sequence shown here is derived from an EMBL/GenBank/DDBJ whole genome shotgun (WGS) entry which is preliminary data.</text>
</comment>
<dbReference type="InterPro" id="IPR001611">
    <property type="entry name" value="Leu-rich_rpt"/>
</dbReference>
<evidence type="ECO:0000313" key="2">
    <source>
        <dbReference type="Proteomes" id="UP000747542"/>
    </source>
</evidence>
<dbReference type="OrthoDB" id="676979at2759"/>
<sequence length="119" mass="12965">MAGSLTFSGEEEDMYLDLAWNHLSEGVNPSAFGGRMAKELILSHNNITTLSSETFSPLLDHMFSDYGLEAYILLDGNALGCECDMSWVVSHKAHDILKLAECSDGRLVSGLTEADFANC</sequence>
<dbReference type="Pfam" id="PF00560">
    <property type="entry name" value="LRR_1"/>
    <property type="match status" value="1"/>
</dbReference>
<dbReference type="Proteomes" id="UP000747542">
    <property type="component" value="Unassembled WGS sequence"/>
</dbReference>
<gene>
    <name evidence="1" type="primary">Lucb-L18</name>
    <name evidence="1" type="ORF">Hamer_G012770</name>
</gene>
<name>A0A8J5MQM2_HOMAM</name>
<keyword evidence="2" id="KW-1185">Reference proteome</keyword>
<dbReference type="EMBL" id="JAHLQT010031643">
    <property type="protein sequence ID" value="KAG7160223.1"/>
    <property type="molecule type" value="Genomic_DNA"/>
</dbReference>
<proteinExistence type="predicted"/>
<dbReference type="AlphaFoldDB" id="A0A8J5MQM2"/>
<evidence type="ECO:0000313" key="1">
    <source>
        <dbReference type="EMBL" id="KAG7160223.1"/>
    </source>
</evidence>
<accession>A0A8J5MQM2</accession>
<protein>
    <submittedName>
        <fullName evidence="1">Putative Oplophorus-luciferin 2-monooxygenase non-catalytic subunit-like 18</fullName>
    </submittedName>
</protein>
<organism evidence="1 2">
    <name type="scientific">Homarus americanus</name>
    <name type="common">American lobster</name>
    <dbReference type="NCBI Taxonomy" id="6706"/>
    <lineage>
        <taxon>Eukaryota</taxon>
        <taxon>Metazoa</taxon>
        <taxon>Ecdysozoa</taxon>
        <taxon>Arthropoda</taxon>
        <taxon>Crustacea</taxon>
        <taxon>Multicrustacea</taxon>
        <taxon>Malacostraca</taxon>
        <taxon>Eumalacostraca</taxon>
        <taxon>Eucarida</taxon>
        <taxon>Decapoda</taxon>
        <taxon>Pleocyemata</taxon>
        <taxon>Astacidea</taxon>
        <taxon>Nephropoidea</taxon>
        <taxon>Nephropidae</taxon>
        <taxon>Homarus</taxon>
    </lineage>
</organism>